<sequence>MSSNNIILDDIPLFIKNDCSFNNLFTQKSCNVSVIWCVYDIKRKIIVAKGSSRPCGFNHTKSSIHAEEQAIQYCRGNAKRNHRIFIWRYSKEGSIKPKYCCTLCTMIANKYNLQTKIFTFQNNGICPAIIDDPPLSLANLMK</sequence>
<proteinExistence type="predicted"/>
<name>A0A6C0L4X2_9ZZZZ</name>
<evidence type="ECO:0000313" key="1">
    <source>
        <dbReference type="EMBL" id="QHU23518.1"/>
    </source>
</evidence>
<protein>
    <recommendedName>
        <fullName evidence="2">CMP/dCMP-type deaminase domain-containing protein</fullName>
    </recommendedName>
</protein>
<accession>A0A6C0L4X2</accession>
<organism evidence="1">
    <name type="scientific">viral metagenome</name>
    <dbReference type="NCBI Taxonomy" id="1070528"/>
    <lineage>
        <taxon>unclassified sequences</taxon>
        <taxon>metagenomes</taxon>
        <taxon>organismal metagenomes</taxon>
    </lineage>
</organism>
<dbReference type="EMBL" id="MN741031">
    <property type="protein sequence ID" value="QHU23518.1"/>
    <property type="molecule type" value="Genomic_DNA"/>
</dbReference>
<evidence type="ECO:0008006" key="2">
    <source>
        <dbReference type="Google" id="ProtNLM"/>
    </source>
</evidence>
<reference evidence="1" key="1">
    <citation type="journal article" date="2020" name="Nature">
        <title>Giant virus diversity and host interactions through global metagenomics.</title>
        <authorList>
            <person name="Schulz F."/>
            <person name="Roux S."/>
            <person name="Paez-Espino D."/>
            <person name="Jungbluth S."/>
            <person name="Walsh D.A."/>
            <person name="Denef V.J."/>
            <person name="McMahon K.D."/>
            <person name="Konstantinidis K.T."/>
            <person name="Eloe-Fadrosh E.A."/>
            <person name="Kyrpides N.C."/>
            <person name="Woyke T."/>
        </authorList>
    </citation>
    <scope>NUCLEOTIDE SEQUENCE</scope>
    <source>
        <strain evidence="1">GVMAG-S-ERX555907-94</strain>
    </source>
</reference>
<dbReference type="AlphaFoldDB" id="A0A6C0L4X2"/>